<dbReference type="AlphaFoldDB" id="A0AAD9QZI1"/>
<gene>
    <name evidence="1" type="ORF">P5673_005822</name>
</gene>
<dbReference type="Proteomes" id="UP001249851">
    <property type="component" value="Unassembled WGS sequence"/>
</dbReference>
<sequence length="142" mass="16683">MFWPIPQWNLEEFNVHIIERGTKYVEKIAIDEKNDLEFFQVPAHNGLTEADYLYDFKSVSNSLPNNTVVVRKYSCVSEEVDKAFFSQALQDFCDQFPIFRLQEAALNMSGRTCFGKFRLDKKINQDEIKHQFLFLSIIFLAL</sequence>
<evidence type="ECO:0000313" key="2">
    <source>
        <dbReference type="Proteomes" id="UP001249851"/>
    </source>
</evidence>
<keyword evidence="2" id="KW-1185">Reference proteome</keyword>
<accession>A0AAD9QZI1</accession>
<evidence type="ECO:0000313" key="1">
    <source>
        <dbReference type="EMBL" id="KAK2569961.1"/>
    </source>
</evidence>
<reference evidence="1" key="1">
    <citation type="journal article" date="2023" name="G3 (Bethesda)">
        <title>Whole genome assembly and annotation of the endangered Caribbean coral Acropora cervicornis.</title>
        <authorList>
            <person name="Selwyn J.D."/>
            <person name="Vollmer S.V."/>
        </authorList>
    </citation>
    <scope>NUCLEOTIDE SEQUENCE</scope>
    <source>
        <strain evidence="1">K2</strain>
    </source>
</reference>
<organism evidence="1 2">
    <name type="scientific">Acropora cervicornis</name>
    <name type="common">Staghorn coral</name>
    <dbReference type="NCBI Taxonomy" id="6130"/>
    <lineage>
        <taxon>Eukaryota</taxon>
        <taxon>Metazoa</taxon>
        <taxon>Cnidaria</taxon>
        <taxon>Anthozoa</taxon>
        <taxon>Hexacorallia</taxon>
        <taxon>Scleractinia</taxon>
        <taxon>Astrocoeniina</taxon>
        <taxon>Acroporidae</taxon>
        <taxon>Acropora</taxon>
    </lineage>
</organism>
<dbReference type="EMBL" id="JARQWQ010000009">
    <property type="protein sequence ID" value="KAK2569961.1"/>
    <property type="molecule type" value="Genomic_DNA"/>
</dbReference>
<name>A0AAD9QZI1_ACRCE</name>
<proteinExistence type="predicted"/>
<protein>
    <submittedName>
        <fullName evidence="1">Uncharacterized protein</fullName>
    </submittedName>
</protein>
<reference evidence="1" key="2">
    <citation type="journal article" date="2023" name="Science">
        <title>Genomic signatures of disease resistance in endangered staghorn corals.</title>
        <authorList>
            <person name="Vollmer S.V."/>
            <person name="Selwyn J.D."/>
            <person name="Despard B.A."/>
            <person name="Roesel C.L."/>
        </authorList>
    </citation>
    <scope>NUCLEOTIDE SEQUENCE</scope>
    <source>
        <strain evidence="1">K2</strain>
    </source>
</reference>
<comment type="caution">
    <text evidence="1">The sequence shown here is derived from an EMBL/GenBank/DDBJ whole genome shotgun (WGS) entry which is preliminary data.</text>
</comment>